<feature type="region of interest" description="Disordered" evidence="1">
    <location>
        <begin position="60"/>
        <end position="85"/>
    </location>
</feature>
<evidence type="ECO:0000256" key="1">
    <source>
        <dbReference type="SAM" id="MobiDB-lite"/>
    </source>
</evidence>
<dbReference type="Pfam" id="PF15387">
    <property type="entry name" value="DUF4611"/>
    <property type="match status" value="1"/>
</dbReference>
<reference evidence="2 3" key="1">
    <citation type="submission" date="2024-01" db="EMBL/GenBank/DDBJ databases">
        <authorList>
            <person name="Alioto T."/>
            <person name="Alioto T."/>
            <person name="Gomez Garrido J."/>
        </authorList>
    </citation>
    <scope>NUCLEOTIDE SEQUENCE [LARGE SCALE GENOMIC DNA]</scope>
</reference>
<sequence length="85" mass="9376">MTDAAGCAVRAELRDRNGHAQKISVNVESMLTSLIRGMRELSPEVSRLLSELVEREKTCGACAEGDEDDADEEDEEDPPVKRSRT</sequence>
<dbReference type="InterPro" id="IPR027893">
    <property type="entry name" value="GON7_meta"/>
</dbReference>
<dbReference type="GO" id="GO:0000408">
    <property type="term" value="C:EKC/KEOPS complex"/>
    <property type="evidence" value="ECO:0007669"/>
    <property type="project" value="InterPro"/>
</dbReference>
<name>A0AAV1QG81_SCOSC</name>
<feature type="compositionally biased region" description="Acidic residues" evidence="1">
    <location>
        <begin position="64"/>
        <end position="77"/>
    </location>
</feature>
<evidence type="ECO:0000313" key="2">
    <source>
        <dbReference type="EMBL" id="CAK6982530.1"/>
    </source>
</evidence>
<accession>A0AAV1QG81</accession>
<dbReference type="AlphaFoldDB" id="A0AAV1QG81"/>
<gene>
    <name evidence="2" type="ORF">FSCOSCO3_A034311</name>
</gene>
<proteinExistence type="predicted"/>
<evidence type="ECO:0000313" key="3">
    <source>
        <dbReference type="Proteomes" id="UP001314229"/>
    </source>
</evidence>
<comment type="caution">
    <text evidence="2">The sequence shown here is derived from an EMBL/GenBank/DDBJ whole genome shotgun (WGS) entry which is preliminary data.</text>
</comment>
<dbReference type="EMBL" id="CAWUFR010001041">
    <property type="protein sequence ID" value="CAK6982530.1"/>
    <property type="molecule type" value="Genomic_DNA"/>
</dbReference>
<dbReference type="Proteomes" id="UP001314229">
    <property type="component" value="Unassembled WGS sequence"/>
</dbReference>
<keyword evidence="3" id="KW-1185">Reference proteome</keyword>
<organism evidence="2 3">
    <name type="scientific">Scomber scombrus</name>
    <name type="common">Atlantic mackerel</name>
    <name type="synonym">Scomber vernalis</name>
    <dbReference type="NCBI Taxonomy" id="13677"/>
    <lineage>
        <taxon>Eukaryota</taxon>
        <taxon>Metazoa</taxon>
        <taxon>Chordata</taxon>
        <taxon>Craniata</taxon>
        <taxon>Vertebrata</taxon>
        <taxon>Euteleostomi</taxon>
        <taxon>Actinopterygii</taxon>
        <taxon>Neopterygii</taxon>
        <taxon>Teleostei</taxon>
        <taxon>Neoteleostei</taxon>
        <taxon>Acanthomorphata</taxon>
        <taxon>Pelagiaria</taxon>
        <taxon>Scombriformes</taxon>
        <taxon>Scombridae</taxon>
        <taxon>Scomber</taxon>
    </lineage>
</organism>
<protein>
    <submittedName>
        <fullName evidence="2">Uncharacterized protein si:dkeyp-55f12.3</fullName>
    </submittedName>
</protein>